<name>A0A392RAG4_9FABA</name>
<proteinExistence type="predicted"/>
<sequence>MSPRNITVLPQTLYRVKRALIIVLMFTDRSGSMLISPSPTKRAVMILAESPLSVVDVSPQSNLRYPHDHPPVSALLPVKAMTGVAAL</sequence>
<accession>A0A392RAG4</accession>
<reference evidence="1 2" key="1">
    <citation type="journal article" date="2018" name="Front. Plant Sci.">
        <title>Red Clover (Trifolium pratense) and Zigzag Clover (T. medium) - A Picture of Genomic Similarities and Differences.</title>
        <authorList>
            <person name="Dluhosova J."/>
            <person name="Istvanek J."/>
            <person name="Nedelnik J."/>
            <person name="Repkova J."/>
        </authorList>
    </citation>
    <scope>NUCLEOTIDE SEQUENCE [LARGE SCALE GENOMIC DNA]</scope>
    <source>
        <strain evidence="2">cv. 10/8</strain>
        <tissue evidence="1">Leaf</tissue>
    </source>
</reference>
<organism evidence="1 2">
    <name type="scientific">Trifolium medium</name>
    <dbReference type="NCBI Taxonomy" id="97028"/>
    <lineage>
        <taxon>Eukaryota</taxon>
        <taxon>Viridiplantae</taxon>
        <taxon>Streptophyta</taxon>
        <taxon>Embryophyta</taxon>
        <taxon>Tracheophyta</taxon>
        <taxon>Spermatophyta</taxon>
        <taxon>Magnoliopsida</taxon>
        <taxon>eudicotyledons</taxon>
        <taxon>Gunneridae</taxon>
        <taxon>Pentapetalae</taxon>
        <taxon>rosids</taxon>
        <taxon>fabids</taxon>
        <taxon>Fabales</taxon>
        <taxon>Fabaceae</taxon>
        <taxon>Papilionoideae</taxon>
        <taxon>50 kb inversion clade</taxon>
        <taxon>NPAAA clade</taxon>
        <taxon>Hologalegina</taxon>
        <taxon>IRL clade</taxon>
        <taxon>Trifolieae</taxon>
        <taxon>Trifolium</taxon>
    </lineage>
</organism>
<evidence type="ECO:0000313" key="2">
    <source>
        <dbReference type="Proteomes" id="UP000265520"/>
    </source>
</evidence>
<comment type="caution">
    <text evidence="1">The sequence shown here is derived from an EMBL/GenBank/DDBJ whole genome shotgun (WGS) entry which is preliminary data.</text>
</comment>
<keyword evidence="2" id="KW-1185">Reference proteome</keyword>
<dbReference type="EMBL" id="LXQA010198637">
    <property type="protein sequence ID" value="MCI32780.1"/>
    <property type="molecule type" value="Genomic_DNA"/>
</dbReference>
<feature type="non-terminal residue" evidence="1">
    <location>
        <position position="87"/>
    </location>
</feature>
<protein>
    <submittedName>
        <fullName evidence="1">Uncharacterized protein</fullName>
    </submittedName>
</protein>
<evidence type="ECO:0000313" key="1">
    <source>
        <dbReference type="EMBL" id="MCI32780.1"/>
    </source>
</evidence>
<dbReference type="AlphaFoldDB" id="A0A392RAG4"/>
<dbReference type="Proteomes" id="UP000265520">
    <property type="component" value="Unassembled WGS sequence"/>
</dbReference>